<reference evidence="1 2" key="2">
    <citation type="submission" date="2009-02" db="EMBL/GenBank/DDBJ databases">
        <title>Draft genome sequence of Clostridium asparagiforme (DSM 15981).</title>
        <authorList>
            <person name="Sudarsanam P."/>
            <person name="Ley R."/>
            <person name="Guruge J."/>
            <person name="Turnbaugh P.J."/>
            <person name="Mahowald M."/>
            <person name="Liep D."/>
            <person name="Gordon J."/>
        </authorList>
    </citation>
    <scope>NUCLEOTIDE SEQUENCE [LARGE SCALE GENOMIC DNA]</scope>
    <source>
        <strain evidence="1 2">DSM 15981</strain>
    </source>
</reference>
<gene>
    <name evidence="1" type="ORF">CLOSTASPAR_03387</name>
</gene>
<name>C0D297_9FIRM</name>
<sequence length="78" mass="8651">MQLTKRLVRQNPFVSQITIGQDTHGQVRPIMGAHISVTGRPAITEIKKFSPRAPVVPIYNTSGAKRSVGVTVWAFNFF</sequence>
<accession>C0D297</accession>
<organism evidence="1 2">
    <name type="scientific">[Clostridium] asparagiforme DSM 15981</name>
    <dbReference type="NCBI Taxonomy" id="518636"/>
    <lineage>
        <taxon>Bacteria</taxon>
        <taxon>Bacillati</taxon>
        <taxon>Bacillota</taxon>
        <taxon>Clostridia</taxon>
        <taxon>Lachnospirales</taxon>
        <taxon>Lachnospiraceae</taxon>
        <taxon>Enterocloster</taxon>
    </lineage>
</organism>
<dbReference type="HOGENOM" id="CLU_2615668_0_0_9"/>
<proteinExistence type="predicted"/>
<protein>
    <submittedName>
        <fullName evidence="1">Uncharacterized protein</fullName>
    </submittedName>
</protein>
<comment type="caution">
    <text evidence="1">The sequence shown here is derived from an EMBL/GenBank/DDBJ whole genome shotgun (WGS) entry which is preliminary data.</text>
</comment>
<dbReference type="AlphaFoldDB" id="C0D297"/>
<dbReference type="Proteomes" id="UP000004756">
    <property type="component" value="Unassembled WGS sequence"/>
</dbReference>
<keyword evidence="2" id="KW-1185">Reference proteome</keyword>
<reference evidence="1 2" key="1">
    <citation type="submission" date="2009-01" db="EMBL/GenBank/DDBJ databases">
        <authorList>
            <person name="Fulton L."/>
            <person name="Clifton S."/>
            <person name="Fulton B."/>
            <person name="Xu J."/>
            <person name="Minx P."/>
            <person name="Pepin K.H."/>
            <person name="Johnson M."/>
            <person name="Bhonagiri V."/>
            <person name="Nash W.E."/>
            <person name="Mardis E.R."/>
            <person name="Wilson R.K."/>
        </authorList>
    </citation>
    <scope>NUCLEOTIDE SEQUENCE [LARGE SCALE GENOMIC DNA]</scope>
    <source>
        <strain evidence="1 2">DSM 15981</strain>
    </source>
</reference>
<evidence type="ECO:0000313" key="1">
    <source>
        <dbReference type="EMBL" id="EEG54551.1"/>
    </source>
</evidence>
<dbReference type="EMBL" id="ACCJ01000259">
    <property type="protein sequence ID" value="EEG54551.1"/>
    <property type="molecule type" value="Genomic_DNA"/>
</dbReference>
<evidence type="ECO:0000313" key="2">
    <source>
        <dbReference type="Proteomes" id="UP000004756"/>
    </source>
</evidence>